<accession>A0A0H5Q6G6</accession>
<reference evidence="2" key="2">
    <citation type="submission" date="2015-07" db="EMBL/GenBank/DDBJ databases">
        <title>Plasmids, circular viruses and viroids from rat gut.</title>
        <authorList>
            <person name="Jorgensen T.J."/>
            <person name="Hansen M.A."/>
            <person name="Xu Z."/>
            <person name="Tabak M.A."/>
            <person name="Sorensen S.J."/>
            <person name="Hansen L.H."/>
        </authorList>
    </citation>
    <scope>NUCLEOTIDE SEQUENCE</scope>
    <source>
        <strain evidence="2">RGFK1666</strain>
    </source>
</reference>
<proteinExistence type="predicted"/>
<dbReference type="EMBL" id="LN854171">
    <property type="protein sequence ID" value="CRY97631.1"/>
    <property type="molecule type" value="Genomic_DNA"/>
</dbReference>
<protein>
    <submittedName>
        <fullName evidence="2">Uncharacterized protein</fullName>
    </submittedName>
</protein>
<evidence type="ECO:0000313" key="2">
    <source>
        <dbReference type="EMBL" id="CRY97631.1"/>
    </source>
</evidence>
<evidence type="ECO:0000256" key="1">
    <source>
        <dbReference type="SAM" id="Coils"/>
    </source>
</evidence>
<dbReference type="AlphaFoldDB" id="A0A0H5Q6G6"/>
<organism evidence="2">
    <name type="scientific">uncultured prokaryote</name>
    <dbReference type="NCBI Taxonomy" id="198431"/>
    <lineage>
        <taxon>unclassified sequences</taxon>
        <taxon>environmental samples</taxon>
    </lineage>
</organism>
<feature type="coiled-coil region" evidence="1">
    <location>
        <begin position="20"/>
        <end position="76"/>
    </location>
</feature>
<sequence>MSNIQITEKLFIELIKYHLLDVNEEQKEKLEKTIKEELENKMTKLINRDLYFKYLQAEEQNKREALEKYIKSKEKR</sequence>
<keyword evidence="1" id="KW-0175">Coiled coil</keyword>
<name>A0A0H5Q6G6_9ZZZZ</name>
<reference evidence="2" key="1">
    <citation type="submission" date="2015-06" db="EMBL/GenBank/DDBJ databases">
        <authorList>
            <person name="Joergensen T."/>
        </authorList>
    </citation>
    <scope>NUCLEOTIDE SEQUENCE</scope>
    <source>
        <strain evidence="2">RGFK1666</strain>
    </source>
</reference>